<protein>
    <recommendedName>
        <fullName evidence="4">Vitamin K-dependent gamma-carboxylase</fullName>
    </recommendedName>
</protein>
<evidence type="ECO:0000313" key="3">
    <source>
        <dbReference type="Proteomes" id="UP001164459"/>
    </source>
</evidence>
<evidence type="ECO:0008006" key="4">
    <source>
        <dbReference type="Google" id="ProtNLM"/>
    </source>
</evidence>
<keyword evidence="3" id="KW-1185">Reference proteome</keyword>
<accession>A0ABY7GW99</accession>
<feature type="transmembrane region" description="Helical" evidence="1">
    <location>
        <begin position="75"/>
        <end position="98"/>
    </location>
</feature>
<feature type="transmembrane region" description="Helical" evidence="1">
    <location>
        <begin position="282"/>
        <end position="307"/>
    </location>
</feature>
<evidence type="ECO:0000313" key="2">
    <source>
        <dbReference type="EMBL" id="WAS91237.1"/>
    </source>
</evidence>
<feature type="transmembrane region" description="Helical" evidence="1">
    <location>
        <begin position="328"/>
        <end position="349"/>
    </location>
</feature>
<keyword evidence="1" id="KW-1133">Transmembrane helix</keyword>
<dbReference type="EMBL" id="CP114040">
    <property type="protein sequence ID" value="WAS91237.1"/>
    <property type="molecule type" value="Genomic_DNA"/>
</dbReference>
<feature type="transmembrane region" description="Helical" evidence="1">
    <location>
        <begin position="189"/>
        <end position="207"/>
    </location>
</feature>
<feature type="transmembrane region" description="Helical" evidence="1">
    <location>
        <begin position="104"/>
        <end position="123"/>
    </location>
</feature>
<keyword evidence="1" id="KW-0812">Transmembrane</keyword>
<keyword evidence="1" id="KW-0472">Membrane</keyword>
<dbReference type="RefSeq" id="WP_269033601.1">
    <property type="nucleotide sequence ID" value="NZ_CP114040.1"/>
</dbReference>
<name>A0ABY7GW99_9BACT</name>
<organism evidence="2 3">
    <name type="scientific">Nannocystis punicea</name>
    <dbReference type="NCBI Taxonomy" id="2995304"/>
    <lineage>
        <taxon>Bacteria</taxon>
        <taxon>Pseudomonadati</taxon>
        <taxon>Myxococcota</taxon>
        <taxon>Polyangia</taxon>
        <taxon>Nannocystales</taxon>
        <taxon>Nannocystaceae</taxon>
        <taxon>Nannocystis</taxon>
    </lineage>
</organism>
<reference evidence="2" key="1">
    <citation type="submission" date="2022-11" db="EMBL/GenBank/DDBJ databases">
        <title>Minimal conservation of predation-associated metabolite biosynthetic gene clusters underscores biosynthetic potential of Myxococcota including descriptions for ten novel species: Archangium lansinium sp. nov., Myxococcus landrumus sp. nov., Nannocystis bai.</title>
        <authorList>
            <person name="Ahearne A."/>
            <person name="Stevens C."/>
            <person name="Dowd S."/>
        </authorList>
    </citation>
    <scope>NUCLEOTIDE SEQUENCE</scope>
    <source>
        <strain evidence="2">Fl3</strain>
    </source>
</reference>
<feature type="transmembrane region" description="Helical" evidence="1">
    <location>
        <begin position="258"/>
        <end position="276"/>
    </location>
</feature>
<feature type="transmembrane region" description="Helical" evidence="1">
    <location>
        <begin position="51"/>
        <end position="68"/>
    </location>
</feature>
<evidence type="ECO:0000256" key="1">
    <source>
        <dbReference type="SAM" id="Phobius"/>
    </source>
</evidence>
<sequence length="478" mass="51659">MSALHGMFARAVAPLGSATTRLAWRFAGAAMVLHWLQAVRSASLVDYLEARPLGFHVAGLGGLLLVALGPRLALLVPLAIAWAWLCYAVPAGAAGPIVKVVDEYALFALLPLLAVASALVTWSERHPDDRARRAEAAGQKWVLRIGASATLGFAALHKLNTDFLDPATTCANLAARLGEFWAVPAPTPAPWLLVALEGLAVPLLWFYPRLGLLWTIALVAGLGHIGPAAFNTLILAAALAFVPERDAEALAPALHRRGAWLAVLGLVLWPASFALYRGPNNWTIFAIFQAALLLAACLVAVGLRDAVRVNDLSPRRSRLRLPGGPRHRGFAVATLAVVIGLGLSPYLGLKYRYSFAMLSNLRADDARWNSLIVPSWVRLTRHDPFVHVLRVEPAVPRSKKGEAVLAPGVYTPDEFRRRFDAARRQKRRSALELRYQGQSLKSPDLAADLNILGFAASLPARPLEQPALTLRAAQPCIH</sequence>
<proteinExistence type="predicted"/>
<dbReference type="Proteomes" id="UP001164459">
    <property type="component" value="Chromosome"/>
</dbReference>
<feature type="transmembrane region" description="Helical" evidence="1">
    <location>
        <begin position="213"/>
        <end position="242"/>
    </location>
</feature>
<gene>
    <name evidence="2" type="ORF">O0S08_34040</name>
</gene>